<dbReference type="Gene3D" id="1.10.287.130">
    <property type="match status" value="1"/>
</dbReference>
<evidence type="ECO:0000256" key="7">
    <source>
        <dbReference type="SAM" id="Coils"/>
    </source>
</evidence>
<keyword evidence="5" id="KW-0418">Kinase</keyword>
<sequence>MPGPPNDRPPLSAFALAALRLTHPSADESGAGISGASVRLRALAALSGSLTDALGPQDAADLVEQQALFALGATSAVVVTLGTFPPRTTVVAERGVPVETALHVVHAIGLPLEVRAALDELPLDAPVPFAEVARTGAPLFLPNDDALRLYPDWGAAMIHAGARAAAIVPVWANGELRGVLGLSWAAARTFDEDERAFVLTLGTMCAQAIMRAHLRDAERLAREAERQAREAAEHANRSKAHFVATISHELRTPMNAILGYTTLMGEGIYGPVSADQQDHLGRVRSSGEHLLGLIEELLSYARVEAGEAVVRPEPVALLDVVEQSLVLVRPIAEQKGLRVRVEGPAEPVELFTDPHKLRQILVNLLANAVKFTARGEVVVLLRVEGRDAAVRVVIEVTDTGRGIAPESHEHIFDPFWQADPTSTHSGGSSGLGLSVARQLARLLGGDLTVSRSAPDEGSTFVVSLPAHYPGRPERRAVH</sequence>
<dbReference type="KEGG" id="gba:J421_5740"/>
<keyword evidence="9" id="KW-0547">Nucleotide-binding</keyword>
<dbReference type="SMART" id="SM00387">
    <property type="entry name" value="HATPase_c"/>
    <property type="match status" value="1"/>
</dbReference>
<dbReference type="eggNOG" id="COG2205">
    <property type="taxonomic scope" value="Bacteria"/>
</dbReference>
<dbReference type="InParanoid" id="W0RSK0"/>
<dbReference type="Pfam" id="PF13185">
    <property type="entry name" value="GAF_2"/>
    <property type="match status" value="1"/>
</dbReference>
<dbReference type="InterPro" id="IPR036097">
    <property type="entry name" value="HisK_dim/P_sf"/>
</dbReference>
<evidence type="ECO:0000256" key="2">
    <source>
        <dbReference type="ARBA" id="ARBA00012438"/>
    </source>
</evidence>
<gene>
    <name evidence="9" type="ORF">J421_5740</name>
</gene>
<dbReference type="CDD" id="cd00082">
    <property type="entry name" value="HisKA"/>
    <property type="match status" value="1"/>
</dbReference>
<dbReference type="GO" id="GO:0005524">
    <property type="term" value="F:ATP binding"/>
    <property type="evidence" value="ECO:0007669"/>
    <property type="project" value="UniProtKB-KW"/>
</dbReference>
<evidence type="ECO:0000256" key="5">
    <source>
        <dbReference type="ARBA" id="ARBA00022777"/>
    </source>
</evidence>
<feature type="domain" description="Histidine kinase" evidence="8">
    <location>
        <begin position="245"/>
        <end position="468"/>
    </location>
</feature>
<evidence type="ECO:0000256" key="4">
    <source>
        <dbReference type="ARBA" id="ARBA00022679"/>
    </source>
</evidence>
<keyword evidence="9" id="KW-0067">ATP-binding</keyword>
<dbReference type="PANTHER" id="PTHR43711:SF26">
    <property type="entry name" value="SENSOR HISTIDINE KINASE RCSC"/>
    <property type="match status" value="1"/>
</dbReference>
<feature type="coiled-coil region" evidence="7">
    <location>
        <begin position="207"/>
        <end position="241"/>
    </location>
</feature>
<dbReference type="SUPFAM" id="SSF47384">
    <property type="entry name" value="Homodimeric domain of signal transducing histidine kinase"/>
    <property type="match status" value="1"/>
</dbReference>
<organism evidence="9 10">
    <name type="scientific">Gemmatirosa kalamazoonensis</name>
    <dbReference type="NCBI Taxonomy" id="861299"/>
    <lineage>
        <taxon>Bacteria</taxon>
        <taxon>Pseudomonadati</taxon>
        <taxon>Gemmatimonadota</taxon>
        <taxon>Gemmatimonadia</taxon>
        <taxon>Gemmatimonadales</taxon>
        <taxon>Gemmatimonadaceae</taxon>
        <taxon>Gemmatirosa</taxon>
    </lineage>
</organism>
<evidence type="ECO:0000313" key="9">
    <source>
        <dbReference type="EMBL" id="AHG93275.1"/>
    </source>
</evidence>
<dbReference type="InterPro" id="IPR003018">
    <property type="entry name" value="GAF"/>
</dbReference>
<dbReference type="Pfam" id="PF02518">
    <property type="entry name" value="HATPase_c"/>
    <property type="match status" value="1"/>
</dbReference>
<dbReference type="PANTHER" id="PTHR43711">
    <property type="entry name" value="TWO-COMPONENT HISTIDINE KINASE"/>
    <property type="match status" value="1"/>
</dbReference>
<dbReference type="RefSeq" id="WP_025414582.1">
    <property type="nucleotide sequence ID" value="NZ_CP007130.1"/>
</dbReference>
<dbReference type="Pfam" id="PF00512">
    <property type="entry name" value="HisKA"/>
    <property type="match status" value="1"/>
</dbReference>
<dbReference type="InterPro" id="IPR004358">
    <property type="entry name" value="Sig_transdc_His_kin-like_C"/>
</dbReference>
<dbReference type="InterPro" id="IPR003661">
    <property type="entry name" value="HisK_dim/P_dom"/>
</dbReference>
<dbReference type="EC" id="2.7.13.3" evidence="2"/>
<dbReference type="OrthoDB" id="9764438at2"/>
<evidence type="ECO:0000256" key="6">
    <source>
        <dbReference type="ARBA" id="ARBA00023012"/>
    </source>
</evidence>
<keyword evidence="4" id="KW-0808">Transferase</keyword>
<dbReference type="InterPro" id="IPR050736">
    <property type="entry name" value="Sensor_HK_Regulatory"/>
</dbReference>
<geneLocation type="plasmid" evidence="9 10">
    <name>2</name>
</geneLocation>
<dbReference type="GO" id="GO:0000155">
    <property type="term" value="F:phosphorelay sensor kinase activity"/>
    <property type="evidence" value="ECO:0007669"/>
    <property type="project" value="InterPro"/>
</dbReference>
<dbReference type="PROSITE" id="PS50109">
    <property type="entry name" value="HIS_KIN"/>
    <property type="match status" value="1"/>
</dbReference>
<evidence type="ECO:0000259" key="8">
    <source>
        <dbReference type="PROSITE" id="PS50109"/>
    </source>
</evidence>
<dbReference type="SUPFAM" id="SSF55781">
    <property type="entry name" value="GAF domain-like"/>
    <property type="match status" value="1"/>
</dbReference>
<dbReference type="EMBL" id="CP007130">
    <property type="protein sequence ID" value="AHG93275.1"/>
    <property type="molecule type" value="Genomic_DNA"/>
</dbReference>
<comment type="catalytic activity">
    <reaction evidence="1">
        <text>ATP + protein L-histidine = ADP + protein N-phospho-L-histidine.</text>
        <dbReference type="EC" id="2.7.13.3"/>
    </reaction>
</comment>
<evidence type="ECO:0000256" key="3">
    <source>
        <dbReference type="ARBA" id="ARBA00022553"/>
    </source>
</evidence>
<keyword evidence="7" id="KW-0175">Coiled coil</keyword>
<dbReference type="SMART" id="SM00388">
    <property type="entry name" value="HisKA"/>
    <property type="match status" value="1"/>
</dbReference>
<dbReference type="SMART" id="SM00065">
    <property type="entry name" value="GAF"/>
    <property type="match status" value="1"/>
</dbReference>
<keyword evidence="6" id="KW-0902">Two-component regulatory system</keyword>
<keyword evidence="9" id="KW-0614">Plasmid</keyword>
<dbReference type="Gene3D" id="3.30.450.40">
    <property type="match status" value="1"/>
</dbReference>
<dbReference type="Proteomes" id="UP000019151">
    <property type="component" value="Plasmid 2"/>
</dbReference>
<dbReference type="PRINTS" id="PR00344">
    <property type="entry name" value="BCTRLSENSOR"/>
</dbReference>
<dbReference type="HOGENOM" id="CLU_000445_89_25_0"/>
<reference evidence="9 10" key="1">
    <citation type="journal article" date="2014" name="Genome Announc.">
        <title>Genome Sequence and Methylome of Soil Bacterium Gemmatirosa kalamazoonensis KBS708T, a Member of the Rarely Cultivated Gemmatimonadetes Phylum.</title>
        <authorList>
            <person name="Debruyn J.M."/>
            <person name="Radosevich M."/>
            <person name="Wommack K.E."/>
            <person name="Polson S.W."/>
            <person name="Hauser L.J."/>
            <person name="Fawaz M.N."/>
            <person name="Korlach J."/>
            <person name="Tsai Y.C."/>
        </authorList>
    </citation>
    <scope>NUCLEOTIDE SEQUENCE [LARGE SCALE GENOMIC DNA]</scope>
    <source>
        <strain evidence="9 10">KBS708</strain>
        <plasmid evidence="10">Plasmid 2</plasmid>
    </source>
</reference>
<name>W0RSK0_9BACT</name>
<evidence type="ECO:0000256" key="1">
    <source>
        <dbReference type="ARBA" id="ARBA00000085"/>
    </source>
</evidence>
<dbReference type="AlphaFoldDB" id="W0RSK0"/>
<keyword evidence="10" id="KW-1185">Reference proteome</keyword>
<dbReference type="SUPFAM" id="SSF55874">
    <property type="entry name" value="ATPase domain of HSP90 chaperone/DNA topoisomerase II/histidine kinase"/>
    <property type="match status" value="1"/>
</dbReference>
<dbReference type="InterPro" id="IPR029016">
    <property type="entry name" value="GAF-like_dom_sf"/>
</dbReference>
<evidence type="ECO:0000313" key="10">
    <source>
        <dbReference type="Proteomes" id="UP000019151"/>
    </source>
</evidence>
<keyword evidence="3" id="KW-0597">Phosphoprotein</keyword>
<dbReference type="InterPro" id="IPR036890">
    <property type="entry name" value="HATPase_C_sf"/>
</dbReference>
<dbReference type="InterPro" id="IPR005467">
    <property type="entry name" value="His_kinase_dom"/>
</dbReference>
<protein>
    <recommendedName>
        <fullName evidence="2">histidine kinase</fullName>
        <ecNumber evidence="2">2.7.13.3</ecNumber>
    </recommendedName>
</protein>
<accession>W0RSK0</accession>
<proteinExistence type="predicted"/>
<dbReference type="InterPro" id="IPR003594">
    <property type="entry name" value="HATPase_dom"/>
</dbReference>
<dbReference type="Gene3D" id="3.30.565.10">
    <property type="entry name" value="Histidine kinase-like ATPase, C-terminal domain"/>
    <property type="match status" value="1"/>
</dbReference>